<dbReference type="Proteomes" id="UP000886595">
    <property type="component" value="Unassembled WGS sequence"/>
</dbReference>
<dbReference type="AlphaFoldDB" id="A0A8X7TRK3"/>
<name>A0A8X7TRK3_BRACI</name>
<dbReference type="EMBL" id="JAAMPC010000016">
    <property type="protein sequence ID" value="KAG2251657.1"/>
    <property type="molecule type" value="Genomic_DNA"/>
</dbReference>
<dbReference type="InterPro" id="IPR002156">
    <property type="entry name" value="RNaseH_domain"/>
</dbReference>
<evidence type="ECO:0000259" key="1">
    <source>
        <dbReference type="Pfam" id="PF13456"/>
    </source>
</evidence>
<reference evidence="2 3" key="1">
    <citation type="submission" date="2020-02" db="EMBL/GenBank/DDBJ databases">
        <authorList>
            <person name="Ma Q."/>
            <person name="Huang Y."/>
            <person name="Song X."/>
            <person name="Pei D."/>
        </authorList>
    </citation>
    <scope>NUCLEOTIDE SEQUENCE [LARGE SCALE GENOMIC DNA]</scope>
    <source>
        <strain evidence="2">Sxm20200214</strain>
        <tissue evidence="2">Leaf</tissue>
    </source>
</reference>
<dbReference type="GO" id="GO:0003676">
    <property type="term" value="F:nucleic acid binding"/>
    <property type="evidence" value="ECO:0007669"/>
    <property type="project" value="InterPro"/>
</dbReference>
<evidence type="ECO:0000313" key="2">
    <source>
        <dbReference type="EMBL" id="KAG2251657.1"/>
    </source>
</evidence>
<feature type="domain" description="RNase H type-1" evidence="1">
    <location>
        <begin position="21"/>
        <end position="97"/>
    </location>
</feature>
<dbReference type="GO" id="GO:0004523">
    <property type="term" value="F:RNA-DNA hybrid ribonuclease activity"/>
    <property type="evidence" value="ECO:0007669"/>
    <property type="project" value="InterPro"/>
</dbReference>
<sequence>MTVLVKWESPQFSWLKCNIGVHWKKDIALGGAAWVLRDSRGKVLLHSRRVFIGLNDLKELKVYVCFWAIDSMVSHKVNMLIFAFDDEMIVGAIVRPKAWPSFKATGAEFLIKLRKIEVWRCLKEEKGKNRSAFLIAQSVTISRRFQSYVAAGYLFWLQDVFENEKCSAFP</sequence>
<proteinExistence type="predicted"/>
<dbReference type="Pfam" id="PF13456">
    <property type="entry name" value="RVT_3"/>
    <property type="match status" value="1"/>
</dbReference>
<protein>
    <recommendedName>
        <fullName evidence="1">RNase H type-1 domain-containing protein</fullName>
    </recommendedName>
</protein>
<dbReference type="OrthoDB" id="1113045at2759"/>
<accession>A0A8X7TRK3</accession>
<organism evidence="2 3">
    <name type="scientific">Brassica carinata</name>
    <name type="common">Ethiopian mustard</name>
    <name type="synonym">Abyssinian cabbage</name>
    <dbReference type="NCBI Taxonomy" id="52824"/>
    <lineage>
        <taxon>Eukaryota</taxon>
        <taxon>Viridiplantae</taxon>
        <taxon>Streptophyta</taxon>
        <taxon>Embryophyta</taxon>
        <taxon>Tracheophyta</taxon>
        <taxon>Spermatophyta</taxon>
        <taxon>Magnoliopsida</taxon>
        <taxon>eudicotyledons</taxon>
        <taxon>Gunneridae</taxon>
        <taxon>Pentapetalae</taxon>
        <taxon>rosids</taxon>
        <taxon>malvids</taxon>
        <taxon>Brassicales</taxon>
        <taxon>Brassicaceae</taxon>
        <taxon>Brassiceae</taxon>
        <taxon>Brassica</taxon>
    </lineage>
</organism>
<comment type="caution">
    <text evidence="2">The sequence shown here is derived from an EMBL/GenBank/DDBJ whole genome shotgun (WGS) entry which is preliminary data.</text>
</comment>
<gene>
    <name evidence="2" type="ORF">Bca52824_081793</name>
</gene>
<evidence type="ECO:0000313" key="3">
    <source>
        <dbReference type="Proteomes" id="UP000886595"/>
    </source>
</evidence>
<keyword evidence="3" id="KW-1185">Reference proteome</keyword>